<evidence type="ECO:0000313" key="9">
    <source>
        <dbReference type="Proteomes" id="UP001431783"/>
    </source>
</evidence>
<evidence type="ECO:0000256" key="4">
    <source>
        <dbReference type="ARBA" id="ARBA00022631"/>
    </source>
</evidence>
<comment type="catalytic activity">
    <reaction evidence="1">
        <text>5-hydroxy-2-oxo-4-ureido-2,5-dihydro-1H-imidazole-5-carboxylate + H(+) = (S)-allantoin + CO2</text>
        <dbReference type="Rhea" id="RHEA:26301"/>
        <dbReference type="ChEBI" id="CHEBI:15378"/>
        <dbReference type="ChEBI" id="CHEBI:15678"/>
        <dbReference type="ChEBI" id="CHEBI:16526"/>
        <dbReference type="ChEBI" id="CHEBI:58639"/>
        <dbReference type="EC" id="4.1.1.97"/>
    </reaction>
</comment>
<accession>A0AAW1TNH2</accession>
<dbReference type="Proteomes" id="UP001431783">
    <property type="component" value="Unassembled WGS sequence"/>
</dbReference>
<dbReference type="AlphaFoldDB" id="A0AAW1TNH2"/>
<organism evidence="8 9">
    <name type="scientific">Henosepilachna vigintioctopunctata</name>
    <dbReference type="NCBI Taxonomy" id="420089"/>
    <lineage>
        <taxon>Eukaryota</taxon>
        <taxon>Metazoa</taxon>
        <taxon>Ecdysozoa</taxon>
        <taxon>Arthropoda</taxon>
        <taxon>Hexapoda</taxon>
        <taxon>Insecta</taxon>
        <taxon>Pterygota</taxon>
        <taxon>Neoptera</taxon>
        <taxon>Endopterygota</taxon>
        <taxon>Coleoptera</taxon>
        <taxon>Polyphaga</taxon>
        <taxon>Cucujiformia</taxon>
        <taxon>Coccinelloidea</taxon>
        <taxon>Coccinellidae</taxon>
        <taxon>Epilachninae</taxon>
        <taxon>Epilachnini</taxon>
        <taxon>Henosepilachna</taxon>
    </lineage>
</organism>
<dbReference type="Pfam" id="PF09349">
    <property type="entry name" value="OHCU_decarbox"/>
    <property type="match status" value="1"/>
</dbReference>
<dbReference type="GO" id="GO:0005777">
    <property type="term" value="C:peroxisome"/>
    <property type="evidence" value="ECO:0007669"/>
    <property type="project" value="TreeGrafter"/>
</dbReference>
<feature type="domain" description="Oxo-4-hydroxy-4-carboxy-5-ureidoimidazoline decarboxylase" evidence="7">
    <location>
        <begin position="12"/>
        <end position="168"/>
    </location>
</feature>
<dbReference type="EMBL" id="JARQZJ010000002">
    <property type="protein sequence ID" value="KAK9869943.1"/>
    <property type="molecule type" value="Genomic_DNA"/>
</dbReference>
<dbReference type="GO" id="GO:0006144">
    <property type="term" value="P:purine nucleobase metabolic process"/>
    <property type="evidence" value="ECO:0007669"/>
    <property type="project" value="UniProtKB-KW"/>
</dbReference>
<comment type="caution">
    <text evidence="8">The sequence shown here is derived from an EMBL/GenBank/DDBJ whole genome shotgun (WGS) entry which is preliminary data.</text>
</comment>
<dbReference type="GO" id="GO:0051997">
    <property type="term" value="F:2-oxo-4-hydroxy-4-carboxy-5-ureidoimidazoline decarboxylase activity"/>
    <property type="evidence" value="ECO:0007669"/>
    <property type="project" value="UniProtKB-EC"/>
</dbReference>
<evidence type="ECO:0000256" key="2">
    <source>
        <dbReference type="ARBA" id="ARBA00004754"/>
    </source>
</evidence>
<evidence type="ECO:0000313" key="8">
    <source>
        <dbReference type="EMBL" id="KAK9869943.1"/>
    </source>
</evidence>
<keyword evidence="6" id="KW-0456">Lyase</keyword>
<dbReference type="PANTHER" id="PTHR43466">
    <property type="entry name" value="2-OXO-4-HYDROXY-4-CARBOXY-5-UREIDOIMIDAZOLINE DECARBOXYLASE-RELATED"/>
    <property type="match status" value="1"/>
</dbReference>
<dbReference type="PANTHER" id="PTHR43466:SF1">
    <property type="entry name" value="2-OXO-4-HYDROXY-4-CARBOXY-5-UREIDOIMIDAZOLINE DECARBOXYLASE-RELATED"/>
    <property type="match status" value="1"/>
</dbReference>
<evidence type="ECO:0000256" key="3">
    <source>
        <dbReference type="ARBA" id="ARBA00012257"/>
    </source>
</evidence>
<evidence type="ECO:0000259" key="7">
    <source>
        <dbReference type="Pfam" id="PF09349"/>
    </source>
</evidence>
<sequence>MALSALSIEEVNSLISEHFIKIFGNVVEHCPAAAIGILKYRPFHSTVDICKAIVNYLDGLNINEKENILRSHQDFVAQLAHLSTLQLERRVKKRDRAISLEALTVSDKRRLNLLNNKYKEKFGFPFIIFGKRNIDHIFNEMEKRMENCSETEIIVALQEVKKISRVRIHEIIRR</sequence>
<dbReference type="InterPro" id="IPR018020">
    <property type="entry name" value="OHCU_decarboxylase"/>
</dbReference>
<dbReference type="Gene3D" id="1.10.3330.10">
    <property type="entry name" value="Oxo-4-hydroxy-4-carboxy-5-ureidoimidazoline decarboxylase"/>
    <property type="match status" value="1"/>
</dbReference>
<dbReference type="SUPFAM" id="SSF158694">
    <property type="entry name" value="UraD-Like"/>
    <property type="match status" value="1"/>
</dbReference>
<evidence type="ECO:0000256" key="5">
    <source>
        <dbReference type="ARBA" id="ARBA00022793"/>
    </source>
</evidence>
<dbReference type="EC" id="4.1.1.97" evidence="3"/>
<evidence type="ECO:0000256" key="6">
    <source>
        <dbReference type="ARBA" id="ARBA00023239"/>
    </source>
</evidence>
<reference evidence="8 9" key="1">
    <citation type="submission" date="2023-03" db="EMBL/GenBank/DDBJ databases">
        <title>Genome insight into feeding habits of ladybird beetles.</title>
        <authorList>
            <person name="Li H.-S."/>
            <person name="Huang Y.-H."/>
            <person name="Pang H."/>
        </authorList>
    </citation>
    <scope>NUCLEOTIDE SEQUENCE [LARGE SCALE GENOMIC DNA]</scope>
    <source>
        <strain evidence="8">SYSU_2023b</strain>
        <tissue evidence="8">Whole body</tissue>
    </source>
</reference>
<proteinExistence type="predicted"/>
<evidence type="ECO:0000256" key="1">
    <source>
        <dbReference type="ARBA" id="ARBA00001163"/>
    </source>
</evidence>
<gene>
    <name evidence="8" type="ORF">WA026_006041</name>
</gene>
<keyword evidence="9" id="KW-1185">Reference proteome</keyword>
<keyword evidence="5" id="KW-0210">Decarboxylase</keyword>
<keyword evidence="4" id="KW-0659">Purine metabolism</keyword>
<dbReference type="GO" id="GO:0019628">
    <property type="term" value="P:urate catabolic process"/>
    <property type="evidence" value="ECO:0007669"/>
    <property type="project" value="TreeGrafter"/>
</dbReference>
<comment type="pathway">
    <text evidence="2">Purine metabolism; urate degradation; (S)-allantoin from urate: step 3/3.</text>
</comment>
<name>A0AAW1TNH2_9CUCU</name>
<dbReference type="InterPro" id="IPR036778">
    <property type="entry name" value="OHCU_decarboxylase_sf"/>
</dbReference>
<protein>
    <recommendedName>
        <fullName evidence="3">2-oxo-4-hydroxy-4-carboxy-5-ureidoimidazoline decarboxylase</fullName>
        <ecNumber evidence="3">4.1.1.97</ecNumber>
    </recommendedName>
</protein>